<name>A0A433A289_9FUNG</name>
<reference evidence="1 2" key="1">
    <citation type="journal article" date="2018" name="New Phytol.">
        <title>Phylogenomics of Endogonaceae and evolution of mycorrhizas within Mucoromycota.</title>
        <authorList>
            <person name="Chang Y."/>
            <person name="Desiro A."/>
            <person name="Na H."/>
            <person name="Sandor L."/>
            <person name="Lipzen A."/>
            <person name="Clum A."/>
            <person name="Barry K."/>
            <person name="Grigoriev I.V."/>
            <person name="Martin F.M."/>
            <person name="Stajich J.E."/>
            <person name="Smith M.E."/>
            <person name="Bonito G."/>
            <person name="Spatafora J.W."/>
        </authorList>
    </citation>
    <scope>NUCLEOTIDE SEQUENCE [LARGE SCALE GENOMIC DNA]</scope>
    <source>
        <strain evidence="1 2">GMNB39</strain>
    </source>
</reference>
<evidence type="ECO:0000313" key="1">
    <source>
        <dbReference type="EMBL" id="RUO96796.1"/>
    </source>
</evidence>
<keyword evidence="2" id="KW-1185">Reference proteome</keyword>
<gene>
    <name evidence="1" type="ORF">BC936DRAFT_141438</name>
</gene>
<protein>
    <submittedName>
        <fullName evidence="1">Uncharacterized protein</fullName>
    </submittedName>
</protein>
<proteinExistence type="predicted"/>
<comment type="caution">
    <text evidence="1">The sequence shown here is derived from an EMBL/GenBank/DDBJ whole genome shotgun (WGS) entry which is preliminary data.</text>
</comment>
<dbReference type="AlphaFoldDB" id="A0A433A289"/>
<sequence length="102" mass="11736">MDLGTVELHGIIVRCKSYSHDNYFGCDCSLIKQRDLITEILHPWLLSDPSAICRCAAGQQRRDEFLYIRHRDRSDHPRDFSAAWSRLVLSLLSNMACENVNA</sequence>
<accession>A0A433A289</accession>
<organism evidence="1 2">
    <name type="scientific">Jimgerdemannia flammicorona</name>
    <dbReference type="NCBI Taxonomy" id="994334"/>
    <lineage>
        <taxon>Eukaryota</taxon>
        <taxon>Fungi</taxon>
        <taxon>Fungi incertae sedis</taxon>
        <taxon>Mucoromycota</taxon>
        <taxon>Mucoromycotina</taxon>
        <taxon>Endogonomycetes</taxon>
        <taxon>Endogonales</taxon>
        <taxon>Endogonaceae</taxon>
        <taxon>Jimgerdemannia</taxon>
    </lineage>
</organism>
<evidence type="ECO:0000313" key="2">
    <source>
        <dbReference type="Proteomes" id="UP000268093"/>
    </source>
</evidence>
<dbReference type="EMBL" id="RBNI01019649">
    <property type="protein sequence ID" value="RUO96796.1"/>
    <property type="molecule type" value="Genomic_DNA"/>
</dbReference>
<dbReference type="Proteomes" id="UP000268093">
    <property type="component" value="Unassembled WGS sequence"/>
</dbReference>